<proteinExistence type="predicted"/>
<dbReference type="Pfam" id="PF14501">
    <property type="entry name" value="HATPase_c_5"/>
    <property type="match status" value="1"/>
</dbReference>
<dbReference type="GO" id="GO:0016301">
    <property type="term" value="F:kinase activity"/>
    <property type="evidence" value="ECO:0007669"/>
    <property type="project" value="UniProtKB-KW"/>
</dbReference>
<dbReference type="SUPFAM" id="SSF55874">
    <property type="entry name" value="ATPase domain of HSP90 chaperone/DNA topoisomerase II/histidine kinase"/>
    <property type="match status" value="1"/>
</dbReference>
<evidence type="ECO:0000259" key="3">
    <source>
        <dbReference type="Pfam" id="PF14501"/>
    </source>
</evidence>
<feature type="transmembrane region" description="Helical" evidence="2">
    <location>
        <begin position="6"/>
        <end position="22"/>
    </location>
</feature>
<keyword evidence="2" id="KW-0812">Transmembrane</keyword>
<dbReference type="InterPro" id="IPR036890">
    <property type="entry name" value="HATPase_C_sf"/>
</dbReference>
<feature type="transmembrane region" description="Helical" evidence="2">
    <location>
        <begin position="135"/>
        <end position="154"/>
    </location>
</feature>
<comment type="caution">
    <text evidence="4">The sequence shown here is derived from an EMBL/GenBank/DDBJ whole genome shotgun (WGS) entry which is preliminary data.</text>
</comment>
<dbReference type="Proteomes" id="UP000295773">
    <property type="component" value="Unassembled WGS sequence"/>
</dbReference>
<reference evidence="4 5" key="1">
    <citation type="submission" date="2019-03" db="EMBL/GenBank/DDBJ databases">
        <title>Genomic Encyclopedia of Type Strains, Phase IV (KMG-IV): sequencing the most valuable type-strain genomes for metagenomic binning, comparative biology and taxonomic classification.</title>
        <authorList>
            <person name="Goeker M."/>
        </authorList>
    </citation>
    <scope>NUCLEOTIDE SEQUENCE [LARGE SCALE GENOMIC DNA]</scope>
    <source>
        <strain evidence="4 5">DSM 29481</strain>
    </source>
</reference>
<evidence type="ECO:0000313" key="5">
    <source>
        <dbReference type="Proteomes" id="UP000295773"/>
    </source>
</evidence>
<feature type="transmembrane region" description="Helical" evidence="2">
    <location>
        <begin position="79"/>
        <end position="100"/>
    </location>
</feature>
<dbReference type="RefSeq" id="WP_132225244.1">
    <property type="nucleotide sequence ID" value="NZ_JANKBG010000016.1"/>
</dbReference>
<keyword evidence="4" id="KW-0808">Transferase</keyword>
<keyword evidence="2" id="KW-1133">Transmembrane helix</keyword>
<sequence>MNYFTVFLCTGSMLYMTFLYYETWFQFSAMKMKIRQFMSILVMGACLSSLVLPMDWYLYGLWALCIFAGFIYEKETAFVKCFCSFLVSFILSLLVVFMMDVFLHDWYAKCMCFLLVEGILHALLFLILRKQSEGGWFLLMAYGVLLGIMIQFVWLKKSNMMHIEHMLPFLLFLMITLLNRFAYVQKQQYETMLSITNRRHLAKENVIQYERLQKDNDEILRQIHDLRKQMKLLNNKTIEENDTLTKKIMMTYSEVVSFIPTGCPLLDRVLRNYQKDIMEQDIQLILDVEPFAEDQFDPVDMSAIFCNMVENAIESCVKCKQRVIQLKIRKEKGYVFIKMKNSCESVHQVGERMLSTKEDTFYHGFGLRNMQDVAQKYQGDLHCCFDQEHQLFITKIHLALPHVS</sequence>
<dbReference type="AlphaFoldDB" id="A0A4R3T7P3"/>
<keyword evidence="1" id="KW-0175">Coiled coil</keyword>
<dbReference type="EMBL" id="SMBP01000017">
    <property type="protein sequence ID" value="TCU57663.1"/>
    <property type="molecule type" value="Genomic_DNA"/>
</dbReference>
<dbReference type="GO" id="GO:0042802">
    <property type="term" value="F:identical protein binding"/>
    <property type="evidence" value="ECO:0007669"/>
    <property type="project" value="TreeGrafter"/>
</dbReference>
<dbReference type="Gene3D" id="3.30.565.10">
    <property type="entry name" value="Histidine kinase-like ATPase, C-terminal domain"/>
    <property type="match status" value="1"/>
</dbReference>
<keyword evidence="2" id="KW-0472">Membrane</keyword>
<organism evidence="4 5">
    <name type="scientific">Longicatena caecimuris</name>
    <dbReference type="NCBI Taxonomy" id="1796635"/>
    <lineage>
        <taxon>Bacteria</taxon>
        <taxon>Bacillati</taxon>
        <taxon>Bacillota</taxon>
        <taxon>Erysipelotrichia</taxon>
        <taxon>Erysipelotrichales</taxon>
        <taxon>Erysipelotrichaceae</taxon>
        <taxon>Longicatena</taxon>
    </lineage>
</organism>
<feature type="transmembrane region" description="Helical" evidence="2">
    <location>
        <begin position="106"/>
        <end position="128"/>
    </location>
</feature>
<protein>
    <submittedName>
        <fullName evidence="4">Signal transduction histidine kinase</fullName>
    </submittedName>
</protein>
<feature type="transmembrane region" description="Helical" evidence="2">
    <location>
        <begin position="166"/>
        <end position="183"/>
    </location>
</feature>
<evidence type="ECO:0000313" key="4">
    <source>
        <dbReference type="EMBL" id="TCU57663.1"/>
    </source>
</evidence>
<dbReference type="PANTHER" id="PTHR40448:SF1">
    <property type="entry name" value="TWO-COMPONENT SENSOR HISTIDINE KINASE"/>
    <property type="match status" value="1"/>
</dbReference>
<dbReference type="PANTHER" id="PTHR40448">
    <property type="entry name" value="TWO-COMPONENT SENSOR HISTIDINE KINASE"/>
    <property type="match status" value="1"/>
</dbReference>
<dbReference type="InterPro" id="IPR032834">
    <property type="entry name" value="NatK-like_C"/>
</dbReference>
<keyword evidence="4" id="KW-0418">Kinase</keyword>
<name>A0A4R3T7P3_9FIRM</name>
<feature type="domain" description="Sensor histidine kinase NatK-like C-terminal" evidence="3">
    <location>
        <begin position="298"/>
        <end position="398"/>
    </location>
</feature>
<accession>A0A4R3T7P3</accession>
<feature type="coiled-coil region" evidence="1">
    <location>
        <begin position="209"/>
        <end position="236"/>
    </location>
</feature>
<evidence type="ECO:0000256" key="1">
    <source>
        <dbReference type="SAM" id="Coils"/>
    </source>
</evidence>
<keyword evidence="5" id="KW-1185">Reference proteome</keyword>
<evidence type="ECO:0000256" key="2">
    <source>
        <dbReference type="SAM" id="Phobius"/>
    </source>
</evidence>
<gene>
    <name evidence="4" type="ORF">EDD61_11750</name>
</gene>
<dbReference type="CDD" id="cd16935">
    <property type="entry name" value="HATPase_AgrC-ComD-like"/>
    <property type="match status" value="1"/>
</dbReference>